<dbReference type="InterPro" id="IPR029016">
    <property type="entry name" value="GAF-like_dom_sf"/>
</dbReference>
<dbReference type="OMA" id="HAVGNYN"/>
<feature type="compositionally biased region" description="Acidic residues" evidence="1">
    <location>
        <begin position="428"/>
        <end position="441"/>
    </location>
</feature>
<dbReference type="GeneID" id="20656131"/>
<dbReference type="InterPro" id="IPR013083">
    <property type="entry name" value="Znf_RING/FYVE/PHD"/>
</dbReference>
<sequence length="722" mass="79250">MNDQGNTQSKDLPSAHSDTSGSRSTADEDARGLTVRSARGSCQKTVLSDKEIADDVLATMPKLHAAVRNNATGDRWKRRNGKGGVRLAEFKPNYSSTGAEDDLDILHAVAAKTELKCHLNEALSVLLHQDSDSYDSTMKSLCGKQFKRGEVLFEQHMTFDAESQRKTRVPLDDKAPRQGLITVTSTAINPSVSLQRRLQSRHSRTQKLVFSTCTHQYPSKKRALHLMKTVPKDVHDQVLTTAECSALRGEIDHIGVGFDLQFTSSAGGSNRQRTTIFAHAYASDRSPSTFSTNSPDGPEVETNPKAAKLARRRVAVMNSDSLTVMRTLTESLSNFERIIRLTFHFFRRDFYCELCGHMVCGDCSAVYEVEARIGQIRKSRCCGQCVARVDSCKFDDDDLLAALGPVIVETASDAWLPTEGSILSLPSGDEEDAPPESDDSDLNAQLCSKDPAVRTHALEILGNLVASSANTSASSSPPSKSTTSEEAKDLQESRTKREKSQVQRVLASVEGHINEELLKSRAKVNAGTCDVNDHTRDYKYEFDSTKVSNEDIPLAPVPEAQKEARRVDFVKSCGALQPEYDRSALNLIAEVAAKRLGCPIGLVSMIDDEQFHAIGRYNIPVEAHHLPRNEVLCMHAVYAEKPFVIKNCQRDMRVSKFPLVNDYGLKFYAGFPLRAPNGDVVGNLCAIDAVAHNNISTKDYSTMETLAKLASDLLAPPTGRGA</sequence>
<proteinExistence type="predicted"/>
<feature type="compositionally biased region" description="Low complexity" evidence="1">
    <location>
        <begin position="468"/>
        <end position="482"/>
    </location>
</feature>
<dbReference type="Gene3D" id="3.30.450.40">
    <property type="match status" value="1"/>
</dbReference>
<dbReference type="SUPFAM" id="SSF57903">
    <property type="entry name" value="FYVE/PHD zinc finger"/>
    <property type="match status" value="1"/>
</dbReference>
<dbReference type="Gene3D" id="3.30.40.10">
    <property type="entry name" value="Zinc/RING finger domain, C3HC4 (zinc finger)"/>
    <property type="match status" value="1"/>
</dbReference>
<feature type="region of interest" description="Disordered" evidence="1">
    <location>
        <begin position="423"/>
        <end position="444"/>
    </location>
</feature>
<dbReference type="InterPro" id="IPR003018">
    <property type="entry name" value="GAF"/>
</dbReference>
<evidence type="ECO:0000313" key="3">
    <source>
        <dbReference type="EMBL" id="EGZ23303.1"/>
    </source>
</evidence>
<dbReference type="Proteomes" id="UP000002640">
    <property type="component" value="Unassembled WGS sequence"/>
</dbReference>
<evidence type="ECO:0000256" key="1">
    <source>
        <dbReference type="SAM" id="MobiDB-lite"/>
    </source>
</evidence>
<dbReference type="KEGG" id="psoj:PHYSODRAFT_487263"/>
<feature type="domain" description="GAF" evidence="2">
    <location>
        <begin position="584"/>
        <end position="714"/>
    </location>
</feature>
<protein>
    <recommendedName>
        <fullName evidence="2">GAF domain-containing protein</fullName>
    </recommendedName>
</protein>
<dbReference type="SMR" id="G4YZ22"/>
<dbReference type="PANTHER" id="PTHR43102">
    <property type="entry name" value="SLR1143 PROTEIN"/>
    <property type="match status" value="1"/>
</dbReference>
<accession>G4YZ22</accession>
<reference evidence="3 4" key="1">
    <citation type="journal article" date="2006" name="Science">
        <title>Phytophthora genome sequences uncover evolutionary origins and mechanisms of pathogenesis.</title>
        <authorList>
            <person name="Tyler B.M."/>
            <person name="Tripathy S."/>
            <person name="Zhang X."/>
            <person name="Dehal P."/>
            <person name="Jiang R.H."/>
            <person name="Aerts A."/>
            <person name="Arredondo F.D."/>
            <person name="Baxter L."/>
            <person name="Bensasson D."/>
            <person name="Beynon J.L."/>
            <person name="Chapman J."/>
            <person name="Damasceno C.M."/>
            <person name="Dorrance A.E."/>
            <person name="Dou D."/>
            <person name="Dickerman A.W."/>
            <person name="Dubchak I.L."/>
            <person name="Garbelotto M."/>
            <person name="Gijzen M."/>
            <person name="Gordon S.G."/>
            <person name="Govers F."/>
            <person name="Grunwald N.J."/>
            <person name="Huang W."/>
            <person name="Ivors K.L."/>
            <person name="Jones R.W."/>
            <person name="Kamoun S."/>
            <person name="Krampis K."/>
            <person name="Lamour K.H."/>
            <person name="Lee M.K."/>
            <person name="McDonald W.H."/>
            <person name="Medina M."/>
            <person name="Meijer H.J."/>
            <person name="Nordberg E.K."/>
            <person name="Maclean D.J."/>
            <person name="Ospina-Giraldo M.D."/>
            <person name="Morris P.F."/>
            <person name="Phuntumart V."/>
            <person name="Putnam N.H."/>
            <person name="Rash S."/>
            <person name="Rose J.K."/>
            <person name="Sakihama Y."/>
            <person name="Salamov A.A."/>
            <person name="Savidor A."/>
            <person name="Scheuring C.F."/>
            <person name="Smith B.M."/>
            <person name="Sobral B.W."/>
            <person name="Terry A."/>
            <person name="Torto-Alalibo T.A."/>
            <person name="Win J."/>
            <person name="Xu Z."/>
            <person name="Zhang H."/>
            <person name="Grigoriev I.V."/>
            <person name="Rokhsar D.S."/>
            <person name="Boore J.L."/>
        </authorList>
    </citation>
    <scope>NUCLEOTIDE SEQUENCE [LARGE SCALE GENOMIC DNA]</scope>
    <source>
        <strain evidence="3 4">P6497</strain>
    </source>
</reference>
<feature type="compositionally biased region" description="Basic and acidic residues" evidence="1">
    <location>
        <begin position="483"/>
        <end position="501"/>
    </location>
</feature>
<evidence type="ECO:0000313" key="4">
    <source>
        <dbReference type="Proteomes" id="UP000002640"/>
    </source>
</evidence>
<name>G4YZ22_PHYSP</name>
<dbReference type="EMBL" id="JH159152">
    <property type="protein sequence ID" value="EGZ23303.1"/>
    <property type="molecule type" value="Genomic_DNA"/>
</dbReference>
<keyword evidence="4" id="KW-1185">Reference proteome</keyword>
<dbReference type="InParanoid" id="G4YZ22"/>
<dbReference type="STRING" id="1094619.G4YZ22"/>
<dbReference type="PANTHER" id="PTHR43102:SF2">
    <property type="entry name" value="GAF DOMAIN-CONTAINING PROTEIN"/>
    <property type="match status" value="1"/>
</dbReference>
<dbReference type="InterPro" id="IPR011011">
    <property type="entry name" value="Znf_FYVE_PHD"/>
</dbReference>
<feature type="compositionally biased region" description="Polar residues" evidence="1">
    <location>
        <begin position="1"/>
        <end position="24"/>
    </location>
</feature>
<feature type="region of interest" description="Disordered" evidence="1">
    <location>
        <begin position="468"/>
        <end position="501"/>
    </location>
</feature>
<dbReference type="SUPFAM" id="SSF55781">
    <property type="entry name" value="GAF domain-like"/>
    <property type="match status" value="1"/>
</dbReference>
<gene>
    <name evidence="3" type="ORF">PHYSODRAFT_487263</name>
</gene>
<evidence type="ECO:0000259" key="2">
    <source>
        <dbReference type="Pfam" id="PF13185"/>
    </source>
</evidence>
<dbReference type="Pfam" id="PF13185">
    <property type="entry name" value="GAF_2"/>
    <property type="match status" value="1"/>
</dbReference>
<dbReference type="AlphaFoldDB" id="G4YZ22"/>
<feature type="region of interest" description="Disordered" evidence="1">
    <location>
        <begin position="1"/>
        <end position="40"/>
    </location>
</feature>
<dbReference type="RefSeq" id="XP_009518591.1">
    <property type="nucleotide sequence ID" value="XM_009520296.1"/>
</dbReference>
<organism evidence="3 4">
    <name type="scientific">Phytophthora sojae (strain P6497)</name>
    <name type="common">Soybean stem and root rot agent</name>
    <name type="synonym">Phytophthora megasperma f. sp. glycines</name>
    <dbReference type="NCBI Taxonomy" id="1094619"/>
    <lineage>
        <taxon>Eukaryota</taxon>
        <taxon>Sar</taxon>
        <taxon>Stramenopiles</taxon>
        <taxon>Oomycota</taxon>
        <taxon>Peronosporomycetes</taxon>
        <taxon>Peronosporales</taxon>
        <taxon>Peronosporaceae</taxon>
        <taxon>Phytophthora</taxon>
    </lineage>
</organism>